<feature type="domain" description="C2H2-type" evidence="10">
    <location>
        <begin position="266"/>
        <end position="288"/>
    </location>
</feature>
<accession>A0ABD2JSM4</accession>
<feature type="signal peptide" evidence="9">
    <location>
        <begin position="1"/>
        <end position="16"/>
    </location>
</feature>
<feature type="domain" description="C2H2-type" evidence="10">
    <location>
        <begin position="678"/>
        <end position="701"/>
    </location>
</feature>
<reference evidence="11 12" key="1">
    <citation type="submission" date="2024-10" db="EMBL/GenBank/DDBJ databases">
        <authorList>
            <person name="Kim D."/>
        </authorList>
    </citation>
    <scope>NUCLEOTIDE SEQUENCE [LARGE SCALE GENOMIC DNA]</scope>
    <source>
        <strain evidence="11">BH-2024</strain>
    </source>
</reference>
<feature type="domain" description="C2H2-type" evidence="10">
    <location>
        <begin position="923"/>
        <end position="951"/>
    </location>
</feature>
<dbReference type="SUPFAM" id="SSF57667">
    <property type="entry name" value="beta-beta-alpha zinc fingers"/>
    <property type="match status" value="2"/>
</dbReference>
<gene>
    <name evidence="11" type="ORF">niasHT_026484</name>
</gene>
<dbReference type="InterPro" id="IPR013087">
    <property type="entry name" value="Znf_C2H2_type"/>
</dbReference>
<dbReference type="PANTHER" id="PTHR24406">
    <property type="entry name" value="TRANSCRIPTIONAL REPRESSOR CTCFL-RELATED"/>
    <property type="match status" value="1"/>
</dbReference>
<evidence type="ECO:0000256" key="6">
    <source>
        <dbReference type="ARBA" id="ARBA00023242"/>
    </source>
</evidence>
<keyword evidence="5" id="KW-0862">Zinc</keyword>
<feature type="region of interest" description="Disordered" evidence="8">
    <location>
        <begin position="491"/>
        <end position="510"/>
    </location>
</feature>
<keyword evidence="4 7" id="KW-0863">Zinc-finger</keyword>
<dbReference type="Pfam" id="PF00096">
    <property type="entry name" value="zf-C2H2"/>
    <property type="match status" value="2"/>
</dbReference>
<keyword evidence="12" id="KW-1185">Reference proteome</keyword>
<keyword evidence="6" id="KW-0539">Nucleus</keyword>
<comment type="caution">
    <text evidence="11">The sequence shown here is derived from an EMBL/GenBank/DDBJ whole genome shotgun (WGS) entry which is preliminary data.</text>
</comment>
<dbReference type="PROSITE" id="PS00028">
    <property type="entry name" value="ZINC_FINGER_C2H2_1"/>
    <property type="match status" value="3"/>
</dbReference>
<proteinExistence type="predicted"/>
<keyword evidence="9" id="KW-0732">Signal</keyword>
<name>A0ABD2JSM4_9BILA</name>
<dbReference type="Gene3D" id="3.30.160.60">
    <property type="entry name" value="Classic Zinc Finger"/>
    <property type="match status" value="3"/>
</dbReference>
<dbReference type="Proteomes" id="UP001620626">
    <property type="component" value="Unassembled WGS sequence"/>
</dbReference>
<evidence type="ECO:0000256" key="2">
    <source>
        <dbReference type="ARBA" id="ARBA00022723"/>
    </source>
</evidence>
<dbReference type="AlphaFoldDB" id="A0ABD2JSM4"/>
<dbReference type="InterPro" id="IPR050888">
    <property type="entry name" value="ZnF_C2H2-type_TF"/>
</dbReference>
<evidence type="ECO:0000256" key="9">
    <source>
        <dbReference type="SAM" id="SignalP"/>
    </source>
</evidence>
<evidence type="ECO:0000256" key="4">
    <source>
        <dbReference type="ARBA" id="ARBA00022771"/>
    </source>
</evidence>
<organism evidence="11 12">
    <name type="scientific">Heterodera trifolii</name>
    <dbReference type="NCBI Taxonomy" id="157864"/>
    <lineage>
        <taxon>Eukaryota</taxon>
        <taxon>Metazoa</taxon>
        <taxon>Ecdysozoa</taxon>
        <taxon>Nematoda</taxon>
        <taxon>Chromadorea</taxon>
        <taxon>Rhabditida</taxon>
        <taxon>Tylenchina</taxon>
        <taxon>Tylenchomorpha</taxon>
        <taxon>Tylenchoidea</taxon>
        <taxon>Heteroderidae</taxon>
        <taxon>Heteroderinae</taxon>
        <taxon>Heterodera</taxon>
    </lineage>
</organism>
<evidence type="ECO:0000256" key="8">
    <source>
        <dbReference type="SAM" id="MobiDB-lite"/>
    </source>
</evidence>
<dbReference type="EMBL" id="JBICBT010000913">
    <property type="protein sequence ID" value="KAL3093474.1"/>
    <property type="molecule type" value="Genomic_DNA"/>
</dbReference>
<feature type="compositionally biased region" description="Basic and acidic residues" evidence="8">
    <location>
        <begin position="148"/>
        <end position="163"/>
    </location>
</feature>
<dbReference type="InterPro" id="IPR036236">
    <property type="entry name" value="Znf_C2H2_sf"/>
</dbReference>
<evidence type="ECO:0000256" key="1">
    <source>
        <dbReference type="ARBA" id="ARBA00004123"/>
    </source>
</evidence>
<feature type="region of interest" description="Disordered" evidence="8">
    <location>
        <begin position="984"/>
        <end position="1005"/>
    </location>
</feature>
<evidence type="ECO:0000313" key="11">
    <source>
        <dbReference type="EMBL" id="KAL3093474.1"/>
    </source>
</evidence>
<feature type="chain" id="PRO_5044745198" description="C2H2-type domain-containing protein" evidence="9">
    <location>
        <begin position="17"/>
        <end position="1031"/>
    </location>
</feature>
<feature type="region of interest" description="Disordered" evidence="8">
    <location>
        <begin position="148"/>
        <end position="191"/>
    </location>
</feature>
<keyword evidence="2" id="KW-0479">Metal-binding</keyword>
<keyword evidence="3" id="KW-0677">Repeat</keyword>
<feature type="domain" description="C2H2-type" evidence="10">
    <location>
        <begin position="429"/>
        <end position="461"/>
    </location>
</feature>
<dbReference type="GO" id="GO:0008270">
    <property type="term" value="F:zinc ion binding"/>
    <property type="evidence" value="ECO:0007669"/>
    <property type="project" value="UniProtKB-KW"/>
</dbReference>
<evidence type="ECO:0000256" key="5">
    <source>
        <dbReference type="ARBA" id="ARBA00022833"/>
    </source>
</evidence>
<protein>
    <recommendedName>
        <fullName evidence="10">C2H2-type domain-containing protein</fullName>
    </recommendedName>
</protein>
<sequence length="1031" mass="113747">MHFLISSFFSASAADAYVIEPCSSAADEHADHHHLCDLVGPSSVAGDNEQRHIAMAVVGHGGKVQQNSILQNSHQFSAVLTDDEDDVIEVEELHGTVVRGPDGQFYVSLNDEVNFDEDDEIDLEQFENVFVTVNAADGAHLLVFDDTERSGGSRAEHRLDTGDHYTTADAHSPADEQRKHHGMRRTSAQKSSPIVSFAADDYGDADIGENSDGIEQQQQYSVRSNSPMSAVFDEDVAQEEVVQCEEDTFGEHGFKLRHSRRVFGGHRCFECGQTFVNMARLERHLSVHQQYGLYLCPLCNKTYKYEYNLFFHWRNTCREMNELLSQEERKSIEINVLRQLVEEIAHKKVTIGPLELDASFPPALRRALPPILRQNCSINPNCPTSSFLCAKLARCSLCGLTVYDKHLSTHRAIHCGERPVDGCSVGGAFFCDLCGLVFRTRANLIRHWRTGCSTIHANLPPNSDFALDDAGLKQMVVDLLKKLTTERKDSEAFSENLDDEIGQPSTSHKHQIFHTEARDRTQIGAPAKASKRCHDDQQQHYHQTLSVNSPQVDEKWAQAEGIFFADDFSDEDIATTSTANSGHSGGGRLLQFNADGRLVTVGEQDEEERLQLLRSRALPLPGTAATIAARQRTAPPTVAAAVVVPAQPQHGAQAVWPKLGEAAEEGRFQCIQYTPQSVQCSECYRSFSSVQRLEKHMAGAHCSFGTHHCLLCGSRFKYEYNLFFHYRQVCPYTLKMISAEMRQQLESVDLKKTVRRIAAASTASSYSSLLLPHLHGGTYMPMPSVPAQSAHPASGWVARCSSSAAMQQQLTSSHDAVAEEVNGMPSTSSSPSVAVATASTADGEARVPMLTSSSVPDPLSTAMVPSTHNQPELGDSVIRRQMMKKIIQKHRRHQGSSSASANLGPLPQQLLQPVVRPNLPDGMQCPICAIVFYGLKVLVRHLRAAHPNESSVWEHTLSALGSSSSSDNGGAHCCNLRLSSATKHSPSRLSTTRKRKIFRDSSEDQPPQLELADCVHVDSAPQRMTNHIQLH</sequence>
<evidence type="ECO:0000256" key="7">
    <source>
        <dbReference type="PROSITE-ProRule" id="PRU00042"/>
    </source>
</evidence>
<dbReference type="GO" id="GO:0005634">
    <property type="term" value="C:nucleus"/>
    <property type="evidence" value="ECO:0007669"/>
    <property type="project" value="UniProtKB-SubCell"/>
</dbReference>
<dbReference type="PROSITE" id="PS50157">
    <property type="entry name" value="ZINC_FINGER_C2H2_2"/>
    <property type="match status" value="4"/>
</dbReference>
<evidence type="ECO:0000313" key="12">
    <source>
        <dbReference type="Proteomes" id="UP001620626"/>
    </source>
</evidence>
<evidence type="ECO:0000259" key="10">
    <source>
        <dbReference type="PROSITE" id="PS50157"/>
    </source>
</evidence>
<evidence type="ECO:0000256" key="3">
    <source>
        <dbReference type="ARBA" id="ARBA00022737"/>
    </source>
</evidence>
<dbReference type="SMART" id="SM00355">
    <property type="entry name" value="ZnF_C2H2"/>
    <property type="match status" value="7"/>
</dbReference>
<comment type="subcellular location">
    <subcellularLocation>
        <location evidence="1">Nucleus</location>
    </subcellularLocation>
</comment>